<sequence length="249" mass="27896">MFVAKNRLAIFEVRLGIHDLTNMPLPIGRYYAKYRLQGTTGATPKKSIKHHAVYWEYQARHRVEMIIGKDGLLSSCMLVVKVKREERQGKSSTMGVLNLDLSQYAALPNEVSRRYLLEDSKVNSNIRISVNMSLLEECDPFRTPPINRAQFLSELDEIATDFSCPGGPDVSSTTANSHSSHTTSLHKSGIPTTLSNGESRSFLPIDDSDLEDLAPFKRSAKKNDDIIDNLFSKPRIRPLAAVHPKQRAT</sequence>
<dbReference type="PANTHER" id="PTHR21456">
    <property type="entry name" value="FAMILY WITH SEQUENCE SIMILARITY 102"/>
    <property type="match status" value="1"/>
</dbReference>
<comment type="caution">
    <text evidence="3">The sequence shown here is derived from an EMBL/GenBank/DDBJ whole genome shotgun (WGS) entry which is preliminary data.</text>
</comment>
<reference evidence="3" key="1">
    <citation type="submission" date="2022-07" db="EMBL/GenBank/DDBJ databases">
        <title>Phylogenomic reconstructions and comparative analyses of Kickxellomycotina fungi.</title>
        <authorList>
            <person name="Reynolds N.K."/>
            <person name="Stajich J.E."/>
            <person name="Barry K."/>
            <person name="Grigoriev I.V."/>
            <person name="Crous P."/>
            <person name="Smith M.E."/>
        </authorList>
    </citation>
    <scope>NUCLEOTIDE SEQUENCE</scope>
    <source>
        <strain evidence="3">NBRC 100468</strain>
    </source>
</reference>
<name>A0A9W8A3V3_9FUNG</name>
<feature type="compositionally biased region" description="Polar residues" evidence="1">
    <location>
        <begin position="190"/>
        <end position="199"/>
    </location>
</feature>
<organism evidence="3 4">
    <name type="scientific">Mycoemilia scoparia</name>
    <dbReference type="NCBI Taxonomy" id="417184"/>
    <lineage>
        <taxon>Eukaryota</taxon>
        <taxon>Fungi</taxon>
        <taxon>Fungi incertae sedis</taxon>
        <taxon>Zoopagomycota</taxon>
        <taxon>Kickxellomycotina</taxon>
        <taxon>Kickxellomycetes</taxon>
        <taxon>Kickxellales</taxon>
        <taxon>Kickxellaceae</taxon>
        <taxon>Mycoemilia</taxon>
    </lineage>
</organism>
<dbReference type="OrthoDB" id="3365224at2759"/>
<feature type="compositionally biased region" description="Low complexity" evidence="1">
    <location>
        <begin position="171"/>
        <end position="188"/>
    </location>
</feature>
<evidence type="ECO:0000259" key="2">
    <source>
        <dbReference type="PROSITE" id="PS51840"/>
    </source>
</evidence>
<feature type="region of interest" description="Disordered" evidence="1">
    <location>
        <begin position="166"/>
        <end position="199"/>
    </location>
</feature>
<dbReference type="InterPro" id="IPR039931">
    <property type="entry name" value="EEIG1/2-like"/>
</dbReference>
<dbReference type="InterPro" id="IPR019448">
    <property type="entry name" value="NT-C2"/>
</dbReference>
<protein>
    <recommendedName>
        <fullName evidence="2">C2 NT-type domain-containing protein</fullName>
    </recommendedName>
</protein>
<evidence type="ECO:0000313" key="4">
    <source>
        <dbReference type="Proteomes" id="UP001150538"/>
    </source>
</evidence>
<dbReference type="PANTHER" id="PTHR21456:SF1">
    <property type="entry name" value="C2 NT-TYPE DOMAIN-CONTAINING PROTEIN"/>
    <property type="match status" value="1"/>
</dbReference>
<dbReference type="Proteomes" id="UP001150538">
    <property type="component" value="Unassembled WGS sequence"/>
</dbReference>
<proteinExistence type="predicted"/>
<evidence type="ECO:0000313" key="3">
    <source>
        <dbReference type="EMBL" id="KAJ1922273.1"/>
    </source>
</evidence>
<accession>A0A9W8A3V3</accession>
<evidence type="ECO:0000256" key="1">
    <source>
        <dbReference type="SAM" id="MobiDB-lite"/>
    </source>
</evidence>
<feature type="domain" description="C2 NT-type" evidence="2">
    <location>
        <begin position="1"/>
        <end position="134"/>
    </location>
</feature>
<dbReference type="EMBL" id="JANBPU010000001">
    <property type="protein sequence ID" value="KAJ1922273.1"/>
    <property type="molecule type" value="Genomic_DNA"/>
</dbReference>
<dbReference type="Pfam" id="PF10358">
    <property type="entry name" value="NT-C2"/>
    <property type="match status" value="1"/>
</dbReference>
<dbReference type="AlphaFoldDB" id="A0A9W8A3V3"/>
<dbReference type="PROSITE" id="PS51840">
    <property type="entry name" value="C2_NT"/>
    <property type="match status" value="1"/>
</dbReference>
<keyword evidence="4" id="KW-1185">Reference proteome</keyword>
<gene>
    <name evidence="3" type="ORF">H4219_000135</name>
</gene>